<dbReference type="Pfam" id="PF22759">
    <property type="entry name" value="E217_GP41"/>
    <property type="match status" value="1"/>
</dbReference>
<name>A0A8S5PS66_9CAUD</name>
<organism evidence="1">
    <name type="scientific">Myoviridae sp. ctEg02</name>
    <dbReference type="NCBI Taxonomy" id="2825061"/>
    <lineage>
        <taxon>Viruses</taxon>
        <taxon>Duplodnaviria</taxon>
        <taxon>Heunggongvirae</taxon>
        <taxon>Uroviricota</taxon>
        <taxon>Caudoviricetes</taxon>
    </lineage>
</organism>
<reference evidence="1" key="1">
    <citation type="journal article" date="2021" name="Proc. Natl. Acad. Sci. U.S.A.">
        <title>A Catalog of Tens of Thousands of Viruses from Human Metagenomes Reveals Hidden Associations with Chronic Diseases.</title>
        <authorList>
            <person name="Tisza M.J."/>
            <person name="Buck C.B."/>
        </authorList>
    </citation>
    <scope>NUCLEOTIDE SEQUENCE</scope>
    <source>
        <strain evidence="1">CtEg02</strain>
    </source>
</reference>
<accession>A0A8S5PS66</accession>
<proteinExistence type="predicted"/>
<protein>
    <submittedName>
        <fullName evidence="1">Tail protein</fullName>
    </submittedName>
</protein>
<dbReference type="InterPro" id="IPR054496">
    <property type="entry name" value="E217_GP41"/>
</dbReference>
<evidence type="ECO:0000313" key="1">
    <source>
        <dbReference type="EMBL" id="DAE09052.1"/>
    </source>
</evidence>
<sequence>MDVDIQKPGGKEKNKAKVRIFNLPLADMETLTTLAFKPLQASKNRIAVYAGDEEHGMSLAFSGDIVSAVPNFNSAPDPSFDIECITGYVASITPVPPLTAQGAQDVATLMQGLAKQMGLAFVNRGVSVSIRNVAIVGGPMEQAQQLAHDARIDLIVDDGEMVISPLATLRSDDGGSTPLWSAKSGMIGYPSFDNEGVTVKGIYEPKLQLGGPVRIESIVPRASGLWQVVSLSHKLQAGYPGATQWVSQVKASYPGAKPKKDKK</sequence>
<dbReference type="EMBL" id="BK015482">
    <property type="protein sequence ID" value="DAE09052.1"/>
    <property type="molecule type" value="Genomic_DNA"/>
</dbReference>